<dbReference type="EMBL" id="FRDM01000039">
    <property type="protein sequence ID" value="SHN88007.1"/>
    <property type="molecule type" value="Genomic_DNA"/>
</dbReference>
<dbReference type="RefSeq" id="WP_072920691.1">
    <property type="nucleotide sequence ID" value="NZ_FRDM01000039.1"/>
</dbReference>
<dbReference type="SUPFAM" id="SSF52788">
    <property type="entry name" value="Phosphotyrosine protein phosphatases I"/>
    <property type="match status" value="1"/>
</dbReference>
<dbReference type="OrthoDB" id="9799372at2"/>
<dbReference type="InterPro" id="IPR036196">
    <property type="entry name" value="Ptyr_pPase_sf"/>
</dbReference>
<dbReference type="SMART" id="SM00226">
    <property type="entry name" value="LMWPc"/>
    <property type="match status" value="1"/>
</dbReference>
<dbReference type="Pfam" id="PF01451">
    <property type="entry name" value="LMWPc"/>
    <property type="match status" value="1"/>
</dbReference>
<dbReference type="GO" id="GO:0016740">
    <property type="term" value="F:transferase activity"/>
    <property type="evidence" value="ECO:0007669"/>
    <property type="project" value="UniProtKB-KW"/>
</dbReference>
<dbReference type="InterPro" id="IPR023485">
    <property type="entry name" value="Ptyr_pPase"/>
</dbReference>
<evidence type="ECO:0000313" key="3">
    <source>
        <dbReference type="EMBL" id="SHN88007.1"/>
    </source>
</evidence>
<name>A0A1M7UYJ6_9ACTN</name>
<sequence length="155" mass="16652">MSDRPKVLFVRVKNAGKSQVAAGLMKQLAGDTVDVSSTGTRAGTALNELSVQSLAEIGIDIAAEHPKPITDEMIQAADVVITLGSEAHIEPVDGARFGQWVTDEPSERGIDGIARMRLVRDDIDRNVRELAQQLGATVREDLRPHDGQVGERTGT</sequence>
<keyword evidence="1" id="KW-0059">Arsenical resistance</keyword>
<dbReference type="PANTHER" id="PTHR43428:SF1">
    <property type="entry name" value="ARSENATE REDUCTASE"/>
    <property type="match status" value="1"/>
</dbReference>
<proteinExistence type="predicted"/>
<dbReference type="PANTHER" id="PTHR43428">
    <property type="entry name" value="ARSENATE REDUCTASE"/>
    <property type="match status" value="1"/>
</dbReference>
<dbReference type="Gene3D" id="3.40.50.2300">
    <property type="match status" value="1"/>
</dbReference>
<feature type="domain" description="Phosphotyrosine protein phosphatase I" evidence="2">
    <location>
        <begin position="5"/>
        <end position="133"/>
    </location>
</feature>
<dbReference type="AlphaFoldDB" id="A0A1M7UYJ6"/>
<evidence type="ECO:0000259" key="2">
    <source>
        <dbReference type="SMART" id="SM00226"/>
    </source>
</evidence>
<gene>
    <name evidence="3" type="ORF">SAMN05660350_04305</name>
</gene>
<accession>A0A1M7UYJ6</accession>
<dbReference type="Proteomes" id="UP000184428">
    <property type="component" value="Unassembled WGS sequence"/>
</dbReference>
<evidence type="ECO:0000313" key="4">
    <source>
        <dbReference type="Proteomes" id="UP000184428"/>
    </source>
</evidence>
<organism evidence="3 4">
    <name type="scientific">Geodermatophilus obscurus</name>
    <dbReference type="NCBI Taxonomy" id="1861"/>
    <lineage>
        <taxon>Bacteria</taxon>
        <taxon>Bacillati</taxon>
        <taxon>Actinomycetota</taxon>
        <taxon>Actinomycetes</taxon>
        <taxon>Geodermatophilales</taxon>
        <taxon>Geodermatophilaceae</taxon>
        <taxon>Geodermatophilus</taxon>
    </lineage>
</organism>
<keyword evidence="3" id="KW-0808">Transferase</keyword>
<reference evidence="3 4" key="1">
    <citation type="submission" date="2016-12" db="EMBL/GenBank/DDBJ databases">
        <authorList>
            <person name="Song W.-J."/>
            <person name="Kurnit D.M."/>
        </authorList>
    </citation>
    <scope>NUCLEOTIDE SEQUENCE [LARGE SCALE GENOMIC DNA]</scope>
    <source>
        <strain evidence="3 4">DSM 43162</strain>
    </source>
</reference>
<dbReference type="GO" id="GO:0046685">
    <property type="term" value="P:response to arsenic-containing substance"/>
    <property type="evidence" value="ECO:0007669"/>
    <property type="project" value="UniProtKB-KW"/>
</dbReference>
<protein>
    <submittedName>
        <fullName evidence="3">Arsenate-mycothiol transferase</fullName>
    </submittedName>
</protein>
<evidence type="ECO:0000256" key="1">
    <source>
        <dbReference type="ARBA" id="ARBA00022849"/>
    </source>
</evidence>